<organism evidence="2 3">
    <name type="scientific">Jannaschia donghaensis</name>
    <dbReference type="NCBI Taxonomy" id="420998"/>
    <lineage>
        <taxon>Bacteria</taxon>
        <taxon>Pseudomonadati</taxon>
        <taxon>Pseudomonadota</taxon>
        <taxon>Alphaproteobacteria</taxon>
        <taxon>Rhodobacterales</taxon>
        <taxon>Roseobacteraceae</taxon>
        <taxon>Jannaschia</taxon>
    </lineage>
</organism>
<sequence length="150" mass="15915">MIEAERRADILGRMQLAAAQAAFWFVFMFVMVGSGAPLVDLGVWLGGGLIFGAVLCAVPPRIAPEALDLIRADFQKPEIAPPRHLAVLSPLLPLLGAVLAAWVLASDGNRLNAVLPLALFAGLAPLHTPLRWRMALRLIGVGLLVLGTVV</sequence>
<gene>
    <name evidence="2" type="ORF">JDO7802_03459</name>
</gene>
<name>A0A0M6YNB3_9RHOB</name>
<feature type="transmembrane region" description="Helical" evidence="1">
    <location>
        <begin position="16"/>
        <end position="36"/>
    </location>
</feature>
<dbReference type="RefSeq" id="WP_055087119.1">
    <property type="nucleotide sequence ID" value="NZ_CXSU01000012.1"/>
</dbReference>
<keyword evidence="1" id="KW-1133">Transmembrane helix</keyword>
<feature type="transmembrane region" description="Helical" evidence="1">
    <location>
        <begin position="111"/>
        <end position="130"/>
    </location>
</feature>
<keyword evidence="1" id="KW-0812">Transmembrane</keyword>
<dbReference type="EMBL" id="CXSU01000012">
    <property type="protein sequence ID" value="CTQ51420.1"/>
    <property type="molecule type" value="Genomic_DNA"/>
</dbReference>
<proteinExistence type="predicted"/>
<dbReference type="Proteomes" id="UP000049222">
    <property type="component" value="Unassembled WGS sequence"/>
</dbReference>
<evidence type="ECO:0000256" key="1">
    <source>
        <dbReference type="SAM" id="Phobius"/>
    </source>
</evidence>
<protein>
    <submittedName>
        <fullName evidence="2">Uncharacterized protein</fullName>
    </submittedName>
</protein>
<evidence type="ECO:0000313" key="2">
    <source>
        <dbReference type="EMBL" id="CTQ51420.1"/>
    </source>
</evidence>
<keyword evidence="3" id="KW-1185">Reference proteome</keyword>
<dbReference type="AlphaFoldDB" id="A0A0M6YNB3"/>
<feature type="transmembrane region" description="Helical" evidence="1">
    <location>
        <begin position="84"/>
        <end position="105"/>
    </location>
</feature>
<keyword evidence="1" id="KW-0472">Membrane</keyword>
<dbReference type="STRING" id="420998.JDO7802_03459"/>
<accession>A0A0M6YNB3</accession>
<reference evidence="2 3" key="1">
    <citation type="submission" date="2015-07" db="EMBL/GenBank/DDBJ databases">
        <authorList>
            <person name="Noorani M."/>
        </authorList>
    </citation>
    <scope>NUCLEOTIDE SEQUENCE [LARGE SCALE GENOMIC DNA]</scope>
    <source>
        <strain evidence="2 3">CECT 7802</strain>
    </source>
</reference>
<evidence type="ECO:0000313" key="3">
    <source>
        <dbReference type="Proteomes" id="UP000049222"/>
    </source>
</evidence>